<evidence type="ECO:0000256" key="1">
    <source>
        <dbReference type="SAM" id="SignalP"/>
    </source>
</evidence>
<evidence type="ECO:0000259" key="2">
    <source>
        <dbReference type="Pfam" id="PF00144"/>
    </source>
</evidence>
<dbReference type="Proteomes" id="UP000032568">
    <property type="component" value="Chromosome"/>
</dbReference>
<accession>A0AAE9YUE4</accession>
<feature type="chain" id="PRO_5041954425" evidence="1">
    <location>
        <begin position="20"/>
        <end position="415"/>
    </location>
</feature>
<dbReference type="Gene3D" id="3.40.710.10">
    <property type="entry name" value="DD-peptidase/beta-lactamase superfamily"/>
    <property type="match status" value="1"/>
</dbReference>
<evidence type="ECO:0000313" key="3">
    <source>
        <dbReference type="EMBL" id="WDE01296.1"/>
    </source>
</evidence>
<dbReference type="EMBL" id="CP059735">
    <property type="protein sequence ID" value="WDE01296.1"/>
    <property type="molecule type" value="Genomic_DNA"/>
</dbReference>
<dbReference type="Pfam" id="PF00144">
    <property type="entry name" value="Beta-lactamase"/>
    <property type="match status" value="1"/>
</dbReference>
<name>A0AAE9YUE4_9GAMM</name>
<dbReference type="AlphaFoldDB" id="A0AAE9YUE4"/>
<reference evidence="3 4" key="1">
    <citation type="journal article" date="2015" name="Genome Announc.">
        <title>Draft Genome Sequences of Marine Isolates of Thalassomonas viridans and Thalassomonas actiniarum.</title>
        <authorList>
            <person name="Olonade I."/>
            <person name="van Zyl L.J."/>
            <person name="Trindade M."/>
        </authorList>
    </citation>
    <scope>NUCLEOTIDE SEQUENCE [LARGE SCALE GENOMIC DNA]</scope>
    <source>
        <strain evidence="3 4">A5K-106</strain>
    </source>
</reference>
<keyword evidence="4" id="KW-1185">Reference proteome</keyword>
<dbReference type="PANTHER" id="PTHR46825">
    <property type="entry name" value="D-ALANYL-D-ALANINE-CARBOXYPEPTIDASE/ENDOPEPTIDASE AMPH"/>
    <property type="match status" value="1"/>
</dbReference>
<dbReference type="PANTHER" id="PTHR46825:SF15">
    <property type="entry name" value="BETA-LACTAMASE-RELATED DOMAIN-CONTAINING PROTEIN"/>
    <property type="match status" value="1"/>
</dbReference>
<feature type="signal peptide" evidence="1">
    <location>
        <begin position="1"/>
        <end position="19"/>
    </location>
</feature>
<dbReference type="KEGG" id="tact:SG35_012035"/>
<dbReference type="InterPro" id="IPR012338">
    <property type="entry name" value="Beta-lactam/transpept-like"/>
</dbReference>
<protein>
    <submittedName>
        <fullName evidence="3">Beta-lactamase family protein</fullName>
    </submittedName>
</protein>
<gene>
    <name evidence="3" type="ORF">SG35_012035</name>
</gene>
<organism evidence="3 4">
    <name type="scientific">Thalassomonas actiniarum</name>
    <dbReference type="NCBI Taxonomy" id="485447"/>
    <lineage>
        <taxon>Bacteria</taxon>
        <taxon>Pseudomonadati</taxon>
        <taxon>Pseudomonadota</taxon>
        <taxon>Gammaproteobacteria</taxon>
        <taxon>Alteromonadales</taxon>
        <taxon>Colwelliaceae</taxon>
        <taxon>Thalassomonas</taxon>
    </lineage>
</organism>
<keyword evidence="1" id="KW-0732">Signal</keyword>
<proteinExistence type="predicted"/>
<dbReference type="InterPro" id="IPR001466">
    <property type="entry name" value="Beta-lactam-related"/>
</dbReference>
<sequence>MRSFLLCGFFLLAAPLSYAEQAGAPVVSEQALPSTLSLDQQALLQAFENFLLAEVAPKTPGFAVAVVLGGEAQLLKGYGVTNVSSPEKVDLDTVFRLASVSKTFTSAAVGTLVAQGKVSWDSKLSDYVDHLSFKQPDYASALTLRHLLSHSSGLMPHAYTNLIEDRVSYKKILKKMDQVPFICAPGTCYGYQNVVYSLAGNVVEAISNNSFEQVVDTNLFKPLAMKNASYGLTAFVGNKNRAQPHKWHRPTKKWTPAKVNSNYYRVAPAAGINASIRDMKYWLMAQLGKYPAVLNDEILDEMHGKQIKTSAAQGHYRKRDWQNLGKTYYGLGWRVFDYNGRESFVHHGGWVEGTRTEMVFHEALQMGLVFLTNSETKMASKVVPTFLRLYSQMETGTLAAQSRKKPKEPSQDLVE</sequence>
<evidence type="ECO:0000313" key="4">
    <source>
        <dbReference type="Proteomes" id="UP000032568"/>
    </source>
</evidence>
<dbReference type="RefSeq" id="WP_053042830.1">
    <property type="nucleotide sequence ID" value="NZ_CP059735.1"/>
</dbReference>
<reference evidence="3 4" key="2">
    <citation type="journal article" date="2022" name="Mar. Drugs">
        <title>Bioassay-Guided Fractionation Leads to the Detection of Cholic Acid Generated by the Rare Thalassomonas sp.</title>
        <authorList>
            <person name="Pheiffer F."/>
            <person name="Schneider Y.K."/>
            <person name="Hansen E.H."/>
            <person name="Andersen J.H."/>
            <person name="Isaksson J."/>
            <person name="Busche T."/>
            <person name="R C."/>
            <person name="Kalinowski J."/>
            <person name="Zyl L.V."/>
            <person name="Trindade M."/>
        </authorList>
    </citation>
    <scope>NUCLEOTIDE SEQUENCE [LARGE SCALE GENOMIC DNA]</scope>
    <source>
        <strain evidence="3 4">A5K-106</strain>
    </source>
</reference>
<dbReference type="SUPFAM" id="SSF56601">
    <property type="entry name" value="beta-lactamase/transpeptidase-like"/>
    <property type="match status" value="1"/>
</dbReference>
<feature type="domain" description="Beta-lactamase-related" evidence="2">
    <location>
        <begin position="58"/>
        <end position="380"/>
    </location>
</feature>
<dbReference type="InterPro" id="IPR050491">
    <property type="entry name" value="AmpC-like"/>
</dbReference>